<accession>A0A1G2CGY0</accession>
<name>A0A1G2CGY0_9BACT</name>
<evidence type="ECO:0000313" key="1">
    <source>
        <dbReference type="EMBL" id="OGZ00664.1"/>
    </source>
</evidence>
<comment type="caution">
    <text evidence="1">The sequence shown here is derived from an EMBL/GenBank/DDBJ whole genome shotgun (WGS) entry which is preliminary data.</text>
</comment>
<protein>
    <submittedName>
        <fullName evidence="1">Uncharacterized protein</fullName>
    </submittedName>
</protein>
<reference evidence="1 2" key="1">
    <citation type="journal article" date="2016" name="Nat. Commun.">
        <title>Thousands of microbial genomes shed light on interconnected biogeochemical processes in an aquifer system.</title>
        <authorList>
            <person name="Anantharaman K."/>
            <person name="Brown C.T."/>
            <person name="Hug L.A."/>
            <person name="Sharon I."/>
            <person name="Castelle C.J."/>
            <person name="Probst A.J."/>
            <person name="Thomas B.C."/>
            <person name="Singh A."/>
            <person name="Wilkins M.J."/>
            <person name="Karaoz U."/>
            <person name="Brodie E.L."/>
            <person name="Williams K.H."/>
            <person name="Hubbard S.S."/>
            <person name="Banfield J.F."/>
        </authorList>
    </citation>
    <scope>NUCLEOTIDE SEQUENCE [LARGE SCALE GENOMIC DNA]</scope>
</reference>
<organism evidence="1 2">
    <name type="scientific">Candidatus Liptonbacteria bacterium RIFCSPLOWO2_01_FULL_56_20</name>
    <dbReference type="NCBI Taxonomy" id="1798652"/>
    <lineage>
        <taxon>Bacteria</taxon>
        <taxon>Candidatus Liptoniibacteriota</taxon>
    </lineage>
</organism>
<proteinExistence type="predicted"/>
<dbReference type="Proteomes" id="UP000178495">
    <property type="component" value="Unassembled WGS sequence"/>
</dbReference>
<dbReference type="AlphaFoldDB" id="A0A1G2CGY0"/>
<dbReference type="EMBL" id="MHLC01000029">
    <property type="protein sequence ID" value="OGZ00664.1"/>
    <property type="molecule type" value="Genomic_DNA"/>
</dbReference>
<evidence type="ECO:0000313" key="2">
    <source>
        <dbReference type="Proteomes" id="UP000178495"/>
    </source>
</evidence>
<gene>
    <name evidence="1" type="ORF">A3A43_02025</name>
</gene>
<sequence>MFSPSLFRPDTHVREMTAVVVDPDHHRFGQIARLEAHDWKEGGTYFVRFPDGETTDLDDGLDPDDWRLPQARCHRTREDGHRILELHLELPNIRTRLKTLYETARKEHASLQPVRAVREEVIRVLNETAGFATVGSPM</sequence>